<proteinExistence type="inferred from homology"/>
<dbReference type="InterPro" id="IPR036322">
    <property type="entry name" value="WD40_repeat_dom_sf"/>
</dbReference>
<dbReference type="Gene3D" id="2.130.10.10">
    <property type="entry name" value="YVTN repeat-like/Quinoprotein amine dehydrogenase"/>
    <property type="match status" value="1"/>
</dbReference>
<dbReference type="PANTHER" id="PTHR16288:SF0">
    <property type="entry name" value="TRNA (GUANINE-N(7)-)-METHYLTRANSFERASE NON-CATALYTIC SUBUNIT WDR4"/>
    <property type="match status" value="1"/>
</dbReference>
<dbReference type="InterPro" id="IPR028884">
    <property type="entry name" value="Trm82"/>
</dbReference>
<organism evidence="8 9">
    <name type="scientific">Orbilia ellipsospora</name>
    <dbReference type="NCBI Taxonomy" id="2528407"/>
    <lineage>
        <taxon>Eukaryota</taxon>
        <taxon>Fungi</taxon>
        <taxon>Dikarya</taxon>
        <taxon>Ascomycota</taxon>
        <taxon>Pezizomycotina</taxon>
        <taxon>Orbiliomycetes</taxon>
        <taxon>Orbiliales</taxon>
        <taxon>Orbiliaceae</taxon>
        <taxon>Orbilia</taxon>
    </lineage>
</organism>
<gene>
    <name evidence="8" type="primary">TRM82</name>
    <name evidence="8" type="ORF">TWF694_005060</name>
</gene>
<evidence type="ECO:0000256" key="4">
    <source>
        <dbReference type="ARBA" id="ARBA00022737"/>
    </source>
</evidence>
<evidence type="ECO:0000313" key="8">
    <source>
        <dbReference type="EMBL" id="KAK6526474.1"/>
    </source>
</evidence>
<dbReference type="AlphaFoldDB" id="A0AAV9WW20"/>
<dbReference type="HAMAP" id="MF_03056">
    <property type="entry name" value="TRM82"/>
    <property type="match status" value="1"/>
</dbReference>
<keyword evidence="9" id="KW-1185">Reference proteome</keyword>
<comment type="function">
    <text evidence="6">Required for the formation of N(7)-methylguanine at position 46 (m7G46) in tRNA. In the complex, it is required to stabilize and induce conformational changes of the catalytic subunit.</text>
</comment>
<keyword evidence="2 6" id="KW-0853">WD repeat</keyword>
<reference evidence="8 9" key="1">
    <citation type="submission" date="2019-10" db="EMBL/GenBank/DDBJ databases">
        <authorList>
            <person name="Palmer J.M."/>
        </authorList>
    </citation>
    <scope>NUCLEOTIDE SEQUENCE [LARGE SCALE GENOMIC DNA]</scope>
    <source>
        <strain evidence="8 9">TWF694</strain>
    </source>
</reference>
<keyword evidence="5 6" id="KW-0539">Nucleus</keyword>
<dbReference type="GO" id="GO:0005634">
    <property type="term" value="C:nucleus"/>
    <property type="evidence" value="ECO:0007669"/>
    <property type="project" value="UniProtKB-SubCell"/>
</dbReference>
<evidence type="ECO:0000256" key="5">
    <source>
        <dbReference type="ARBA" id="ARBA00023242"/>
    </source>
</evidence>
<comment type="subcellular location">
    <subcellularLocation>
        <location evidence="1 6">Nucleus</location>
    </subcellularLocation>
</comment>
<evidence type="ECO:0000313" key="9">
    <source>
        <dbReference type="Proteomes" id="UP001365542"/>
    </source>
</evidence>
<comment type="similarity">
    <text evidence="6">Belongs to the WD repeat TRM82 family.</text>
</comment>
<keyword evidence="3 6" id="KW-0819">tRNA processing</keyword>
<feature type="region of interest" description="Disordered" evidence="7">
    <location>
        <begin position="45"/>
        <end position="139"/>
    </location>
</feature>
<name>A0AAV9WW20_9PEZI</name>
<dbReference type="GO" id="GO:0005829">
    <property type="term" value="C:cytosol"/>
    <property type="evidence" value="ECO:0007669"/>
    <property type="project" value="TreeGrafter"/>
</dbReference>
<evidence type="ECO:0000256" key="1">
    <source>
        <dbReference type="ARBA" id="ARBA00004123"/>
    </source>
</evidence>
<dbReference type="GO" id="GO:0043527">
    <property type="term" value="C:tRNA methyltransferase complex"/>
    <property type="evidence" value="ECO:0007669"/>
    <property type="project" value="TreeGrafter"/>
</dbReference>
<dbReference type="GO" id="GO:0106004">
    <property type="term" value="P:tRNA (guanine-N7)-methylation"/>
    <property type="evidence" value="ECO:0007669"/>
    <property type="project" value="UniProtKB-UniRule"/>
</dbReference>
<evidence type="ECO:0000256" key="7">
    <source>
        <dbReference type="SAM" id="MobiDB-lite"/>
    </source>
</evidence>
<dbReference type="PANTHER" id="PTHR16288">
    <property type="entry name" value="WD40 REPEAT PROTEIN 4"/>
    <property type="match status" value="1"/>
</dbReference>
<comment type="pathway">
    <text evidence="6">tRNA modification; N(7)-methylguanine-tRNA biosynthesis.</text>
</comment>
<evidence type="ECO:0000256" key="3">
    <source>
        <dbReference type="ARBA" id="ARBA00022694"/>
    </source>
</evidence>
<keyword evidence="4 6" id="KW-0677">Repeat</keyword>
<accession>A0AAV9WW20</accession>
<dbReference type="InterPro" id="IPR015943">
    <property type="entry name" value="WD40/YVTN_repeat-like_dom_sf"/>
</dbReference>
<evidence type="ECO:0000256" key="6">
    <source>
        <dbReference type="HAMAP-Rule" id="MF_03056"/>
    </source>
</evidence>
<evidence type="ECO:0000256" key="2">
    <source>
        <dbReference type="ARBA" id="ARBA00022574"/>
    </source>
</evidence>
<dbReference type="SUPFAM" id="SSF50978">
    <property type="entry name" value="WD40 repeat-like"/>
    <property type="match status" value="1"/>
</dbReference>
<dbReference type="EMBL" id="JAVHJO010000016">
    <property type="protein sequence ID" value="KAK6526474.1"/>
    <property type="molecule type" value="Genomic_DNA"/>
</dbReference>
<dbReference type="Proteomes" id="UP001365542">
    <property type="component" value="Unassembled WGS sequence"/>
</dbReference>
<protein>
    <submittedName>
        <fullName evidence="8">tRNA (Guanine-N(7)-)-methyltransferase non-catalytic subunit trm82</fullName>
    </submittedName>
</protein>
<comment type="caution">
    <text evidence="8">The sequence shown here is derived from an EMBL/GenBank/DDBJ whole genome shotgun (WGS) entry which is preliminary data.</text>
</comment>
<sequence>MTSRRHPVQTLTYAPFTPPRLYAAIAETLFSISTTSHEILATWHTPPAPLQGKVAPQSKNPKTQPENEKEDAEEVSPSKAENEAVTAESGDVEMTDSTSQPPIGKRKRSPSNTPTKPAPPSDHVESKKSKRSKKHKPETVAAKLLPNYIGQIVYIPTKHILAVTTLEDKSLRLLDCDSLEVIKEWVLHKRPSAITITDSNSTILVGDKFGDVYAYSIPNTTTTTTTSPSQPELADAKLLLGHVSLLTTLTTVTLPPSQTRSTTAQNANGKAAEKQYIITADRDEHIRITNYPHTHAIHTFCLSHTQFVSRLLITSQNTLLSGGGDDWLGVWDWYSGTLLQQVGLREIIAGIYPDEEERGKLVEKMKGYNTRRRRREGEEEEREVVVAVREILEVEGGIVVVVLEGVPVLLRFEVVETGRVEYRGFTRTPGPVLSLTGADGGRVYFGCDVGDNEKGGLVLYADMGVEEPRVCELFEGERKGLEGVRVEEGEEDAVNERLYSVEGLRKGFGGMGEDE</sequence>